<evidence type="ECO:0000313" key="1">
    <source>
        <dbReference type="EMBL" id="GAG60059.1"/>
    </source>
</evidence>
<protein>
    <submittedName>
        <fullName evidence="1">Uncharacterized protein</fullName>
    </submittedName>
</protein>
<organism evidence="1">
    <name type="scientific">marine sediment metagenome</name>
    <dbReference type="NCBI Taxonomy" id="412755"/>
    <lineage>
        <taxon>unclassified sequences</taxon>
        <taxon>metagenomes</taxon>
        <taxon>ecological metagenomes</taxon>
    </lineage>
</organism>
<name>X0YU02_9ZZZZ</name>
<gene>
    <name evidence="1" type="ORF">S01H4_03883</name>
</gene>
<reference evidence="1" key="1">
    <citation type="journal article" date="2014" name="Front. Microbiol.">
        <title>High frequency of phylogenetically diverse reductive dehalogenase-homologous genes in deep subseafloor sedimentary metagenomes.</title>
        <authorList>
            <person name="Kawai M."/>
            <person name="Futagami T."/>
            <person name="Toyoda A."/>
            <person name="Takaki Y."/>
            <person name="Nishi S."/>
            <person name="Hori S."/>
            <person name="Arai W."/>
            <person name="Tsubouchi T."/>
            <person name="Morono Y."/>
            <person name="Uchiyama I."/>
            <person name="Ito T."/>
            <person name="Fujiyama A."/>
            <person name="Inagaki F."/>
            <person name="Takami H."/>
        </authorList>
    </citation>
    <scope>NUCLEOTIDE SEQUENCE</scope>
    <source>
        <strain evidence="1">Expedition CK06-06</strain>
    </source>
</reference>
<proteinExistence type="predicted"/>
<comment type="caution">
    <text evidence="1">The sequence shown here is derived from an EMBL/GenBank/DDBJ whole genome shotgun (WGS) entry which is preliminary data.</text>
</comment>
<dbReference type="AlphaFoldDB" id="X0YU02"/>
<accession>X0YU02</accession>
<dbReference type="EMBL" id="BART01000990">
    <property type="protein sequence ID" value="GAG60059.1"/>
    <property type="molecule type" value="Genomic_DNA"/>
</dbReference>
<sequence>MPYDSEGRFYTTRIGDDLKLSKEERDERISSRLSNARKGARMGGKIGSVVPVAGTLVGTTLGAIGGFILGDQETVFPVDMVAIPAYQAFMIQGTPSFQIYIKEGEVLTQVIPTDAMEATEAVLSTPSKASKPKTTRKPSKYHVAYGKAFKELAPKYKLKSGKWAKNGFKRCASASRAQARKEMK</sequence>